<dbReference type="PANTHER" id="PTHR16253:SF0">
    <property type="entry name" value="TETRATRICOPEPTIDE REPEAT PROTEIN 22"/>
    <property type="match status" value="1"/>
</dbReference>
<dbReference type="EMBL" id="CATNWA010017390">
    <property type="protein sequence ID" value="CAI9600101.1"/>
    <property type="molecule type" value="Genomic_DNA"/>
</dbReference>
<accession>A0ABN9FSQ7</accession>
<gene>
    <name evidence="1" type="ORF">SPARVUS_LOCUS12701729</name>
</gene>
<dbReference type="PANTHER" id="PTHR16253">
    <property type="entry name" value="TETRATRICOPEPTIDE REPEAT PROTEIN 22"/>
    <property type="match status" value="1"/>
</dbReference>
<dbReference type="InterPro" id="IPR042342">
    <property type="entry name" value="TTC22"/>
</dbReference>
<evidence type="ECO:0000313" key="1">
    <source>
        <dbReference type="EMBL" id="CAI9600101.1"/>
    </source>
</evidence>
<proteinExistence type="predicted"/>
<protein>
    <submittedName>
        <fullName evidence="1">Uncharacterized protein</fullName>
    </submittedName>
</protein>
<keyword evidence="2" id="KW-1185">Reference proteome</keyword>
<comment type="caution">
    <text evidence="1">The sequence shown here is derived from an EMBL/GenBank/DDBJ whole genome shotgun (WGS) entry which is preliminary data.</text>
</comment>
<evidence type="ECO:0000313" key="2">
    <source>
        <dbReference type="Proteomes" id="UP001162483"/>
    </source>
</evidence>
<organism evidence="1 2">
    <name type="scientific">Staurois parvus</name>
    <dbReference type="NCBI Taxonomy" id="386267"/>
    <lineage>
        <taxon>Eukaryota</taxon>
        <taxon>Metazoa</taxon>
        <taxon>Chordata</taxon>
        <taxon>Craniata</taxon>
        <taxon>Vertebrata</taxon>
        <taxon>Euteleostomi</taxon>
        <taxon>Amphibia</taxon>
        <taxon>Batrachia</taxon>
        <taxon>Anura</taxon>
        <taxon>Neobatrachia</taxon>
        <taxon>Ranoidea</taxon>
        <taxon>Ranidae</taxon>
        <taxon>Staurois</taxon>
    </lineage>
</organism>
<name>A0ABN9FSQ7_9NEOB</name>
<dbReference type="Proteomes" id="UP001162483">
    <property type="component" value="Unassembled WGS sequence"/>
</dbReference>
<reference evidence="1" key="1">
    <citation type="submission" date="2023-05" db="EMBL/GenBank/DDBJ databases">
        <authorList>
            <person name="Stuckert A."/>
        </authorList>
    </citation>
    <scope>NUCLEOTIDE SEQUENCE</scope>
</reference>
<sequence length="118" mass="13123">MDCQTETILPVPNQTLTVSINVYPCLKTYLEMGQVCYYMGVDAVQELLLTDENAINNALVCIAKAMEFDISDTLPELQLLKGKCLRVKGEELNAIKCVSSKHFSWTAKAHWAQRPSGA</sequence>